<comment type="subcellular location">
    <subcellularLocation>
        <location evidence="6">Cytoplasm</location>
    </subcellularLocation>
</comment>
<feature type="binding site" evidence="6">
    <location>
        <position position="189"/>
    </location>
    <ligand>
        <name>S-adenosyl-L-methionine</name>
        <dbReference type="ChEBI" id="CHEBI:59789"/>
    </ligand>
</feature>
<keyword evidence="2 6" id="KW-0963">Cytoplasm</keyword>
<feature type="binding site" evidence="6">
    <location>
        <position position="164"/>
    </location>
    <ligand>
        <name>S-adenosyl-L-methionine</name>
        <dbReference type="ChEBI" id="CHEBI:59789"/>
    </ligand>
</feature>
<evidence type="ECO:0000256" key="1">
    <source>
        <dbReference type="ARBA" id="ARBA00009741"/>
    </source>
</evidence>
<feature type="binding site" evidence="6">
    <location>
        <position position="211"/>
    </location>
    <ligand>
        <name>S-adenosyl-L-methionine</name>
        <dbReference type="ChEBI" id="CHEBI:59789"/>
    </ligand>
</feature>
<evidence type="ECO:0000256" key="6">
    <source>
        <dbReference type="HAMAP-Rule" id="MF_00735"/>
    </source>
</evidence>
<proteinExistence type="inferred from homology"/>
<keyword evidence="3 6" id="KW-0489">Methyltransferase</keyword>
<dbReference type="InterPro" id="IPR050078">
    <property type="entry name" value="Ribosomal_L11_MeTrfase_PrmA"/>
</dbReference>
<dbReference type="EMBL" id="VLKP01000007">
    <property type="protein sequence ID" value="TWI10331.1"/>
    <property type="molecule type" value="Genomic_DNA"/>
</dbReference>
<dbReference type="GO" id="GO:0005840">
    <property type="term" value="C:ribosome"/>
    <property type="evidence" value="ECO:0007669"/>
    <property type="project" value="UniProtKB-KW"/>
</dbReference>
<accession>A0A562LRR2</accession>
<dbReference type="CDD" id="cd02440">
    <property type="entry name" value="AdoMet_MTases"/>
    <property type="match status" value="1"/>
</dbReference>
<reference evidence="7 8" key="1">
    <citation type="journal article" date="2015" name="Stand. Genomic Sci.">
        <title>Genomic Encyclopedia of Bacterial and Archaeal Type Strains, Phase III: the genomes of soil and plant-associated and newly described type strains.</title>
        <authorList>
            <person name="Whitman W.B."/>
            <person name="Woyke T."/>
            <person name="Klenk H.P."/>
            <person name="Zhou Y."/>
            <person name="Lilburn T.G."/>
            <person name="Beck B.J."/>
            <person name="De Vos P."/>
            <person name="Vandamme P."/>
            <person name="Eisen J.A."/>
            <person name="Garrity G."/>
            <person name="Hugenholtz P."/>
            <person name="Kyrpides N.C."/>
        </authorList>
    </citation>
    <scope>NUCLEOTIDE SEQUENCE [LARGE SCALE GENOMIC DNA]</scope>
    <source>
        <strain evidence="7 8">CGMCC 1.10136</strain>
    </source>
</reference>
<keyword evidence="4 6" id="KW-0808">Transferase</keyword>
<dbReference type="GO" id="GO:0016279">
    <property type="term" value="F:protein-lysine N-methyltransferase activity"/>
    <property type="evidence" value="ECO:0007669"/>
    <property type="project" value="TreeGrafter"/>
</dbReference>
<comment type="similarity">
    <text evidence="1 6">Belongs to the methyltransferase superfamily. PrmA family.</text>
</comment>
<keyword evidence="7" id="KW-0689">Ribosomal protein</keyword>
<evidence type="ECO:0000256" key="2">
    <source>
        <dbReference type="ARBA" id="ARBA00022490"/>
    </source>
</evidence>
<name>A0A562LRR2_9GAMM</name>
<dbReference type="SUPFAM" id="SSF53335">
    <property type="entry name" value="S-adenosyl-L-methionine-dependent methyltransferases"/>
    <property type="match status" value="1"/>
</dbReference>
<dbReference type="HAMAP" id="MF_00735">
    <property type="entry name" value="Methyltr_PrmA"/>
    <property type="match status" value="1"/>
</dbReference>
<protein>
    <recommendedName>
        <fullName evidence="6">Ribosomal protein L11 methyltransferase</fullName>
        <shortName evidence="6">L11 Mtase</shortName>
        <ecNumber evidence="6">2.1.1.-</ecNumber>
    </recommendedName>
</protein>
<dbReference type="NCBIfam" id="TIGR00406">
    <property type="entry name" value="prmA"/>
    <property type="match status" value="1"/>
</dbReference>
<evidence type="ECO:0000313" key="8">
    <source>
        <dbReference type="Proteomes" id="UP000316471"/>
    </source>
</evidence>
<dbReference type="Proteomes" id="UP000316471">
    <property type="component" value="Unassembled WGS sequence"/>
</dbReference>
<keyword evidence="7" id="KW-0687">Ribonucleoprotein</keyword>
<organism evidence="7 8">
    <name type="scientific">Aerolutibacter ruishenii</name>
    <dbReference type="NCBI Taxonomy" id="686800"/>
    <lineage>
        <taxon>Bacteria</taxon>
        <taxon>Pseudomonadati</taxon>
        <taxon>Pseudomonadota</taxon>
        <taxon>Gammaproteobacteria</taxon>
        <taxon>Lysobacterales</taxon>
        <taxon>Lysobacteraceae</taxon>
        <taxon>Aerolutibacter</taxon>
    </lineage>
</organism>
<dbReference type="GO" id="GO:0005829">
    <property type="term" value="C:cytosol"/>
    <property type="evidence" value="ECO:0007669"/>
    <property type="project" value="TreeGrafter"/>
</dbReference>
<evidence type="ECO:0000256" key="3">
    <source>
        <dbReference type="ARBA" id="ARBA00022603"/>
    </source>
</evidence>
<dbReference type="InterPro" id="IPR004498">
    <property type="entry name" value="Ribosomal_PrmA_MeTrfase"/>
</dbReference>
<dbReference type="AlphaFoldDB" id="A0A562LRR2"/>
<dbReference type="Pfam" id="PF06325">
    <property type="entry name" value="PrmA"/>
    <property type="match status" value="1"/>
</dbReference>
<dbReference type="RefSeq" id="WP_144814936.1">
    <property type="nucleotide sequence ID" value="NZ_VLKP01000007.1"/>
</dbReference>
<dbReference type="OrthoDB" id="9785995at2"/>
<gene>
    <name evidence="6" type="primary">prmA</name>
    <name evidence="7" type="ORF">IP93_01910</name>
</gene>
<dbReference type="InterPro" id="IPR029063">
    <property type="entry name" value="SAM-dependent_MTases_sf"/>
</dbReference>
<dbReference type="PIRSF" id="PIRSF000401">
    <property type="entry name" value="RPL11_MTase"/>
    <property type="match status" value="1"/>
</dbReference>
<sequence length="320" mass="34257">MPFLELSLPCTETQQPRYERALEDVGALAVTLADAHADAPDEQAIFEPGVGEQPLWNELVLTALFEGGTSETLLLYALSAADEGLDWSRARFREVEDQDWERAWMDQYEPLRFGERTWIVPWDADLPADAQAQLDAATGDAVPAPAIVRLDPGLAFGSGTHPTTALCLQWLDGLANDGALRDARVLDFGCGSGILALAALKLGAARAVGVDNDPQALTATHDNAERNGVAARMAVYLPQDEPPATYPVVVANILAVALIALVDTLAARVAPGGRIALSGILAGQEDEVIAAYAPHFNALQVERLEDWIRISGTRRTTDSA</sequence>
<comment type="caution">
    <text evidence="7">The sequence shown here is derived from an EMBL/GenBank/DDBJ whole genome shotgun (WGS) entry which is preliminary data.</text>
</comment>
<dbReference type="PANTHER" id="PTHR43648:SF1">
    <property type="entry name" value="ELECTRON TRANSFER FLAVOPROTEIN BETA SUBUNIT LYSINE METHYLTRANSFERASE"/>
    <property type="match status" value="1"/>
</dbReference>
<evidence type="ECO:0000256" key="4">
    <source>
        <dbReference type="ARBA" id="ARBA00022679"/>
    </source>
</evidence>
<keyword evidence="8" id="KW-1185">Reference proteome</keyword>
<evidence type="ECO:0000313" key="7">
    <source>
        <dbReference type="EMBL" id="TWI10331.1"/>
    </source>
</evidence>
<dbReference type="EC" id="2.1.1.-" evidence="6"/>
<keyword evidence="5 6" id="KW-0949">S-adenosyl-L-methionine</keyword>
<comment type="function">
    <text evidence="6">Methylates ribosomal protein L11.</text>
</comment>
<dbReference type="PANTHER" id="PTHR43648">
    <property type="entry name" value="ELECTRON TRANSFER FLAVOPROTEIN BETA SUBUNIT LYSINE METHYLTRANSFERASE"/>
    <property type="match status" value="1"/>
</dbReference>
<feature type="binding site" evidence="6">
    <location>
        <position position="252"/>
    </location>
    <ligand>
        <name>S-adenosyl-L-methionine</name>
        <dbReference type="ChEBI" id="CHEBI:59789"/>
    </ligand>
</feature>
<comment type="catalytic activity">
    <reaction evidence="6">
        <text>L-lysyl-[protein] + 3 S-adenosyl-L-methionine = N(6),N(6),N(6)-trimethyl-L-lysyl-[protein] + 3 S-adenosyl-L-homocysteine + 3 H(+)</text>
        <dbReference type="Rhea" id="RHEA:54192"/>
        <dbReference type="Rhea" id="RHEA-COMP:9752"/>
        <dbReference type="Rhea" id="RHEA-COMP:13826"/>
        <dbReference type="ChEBI" id="CHEBI:15378"/>
        <dbReference type="ChEBI" id="CHEBI:29969"/>
        <dbReference type="ChEBI" id="CHEBI:57856"/>
        <dbReference type="ChEBI" id="CHEBI:59789"/>
        <dbReference type="ChEBI" id="CHEBI:61961"/>
    </reaction>
</comment>
<evidence type="ECO:0000256" key="5">
    <source>
        <dbReference type="ARBA" id="ARBA00022691"/>
    </source>
</evidence>
<dbReference type="Gene3D" id="3.40.50.150">
    <property type="entry name" value="Vaccinia Virus protein VP39"/>
    <property type="match status" value="1"/>
</dbReference>
<dbReference type="GO" id="GO:0032259">
    <property type="term" value="P:methylation"/>
    <property type="evidence" value="ECO:0007669"/>
    <property type="project" value="UniProtKB-KW"/>
</dbReference>